<comment type="caution">
    <text evidence="2">The sequence shown here is derived from an EMBL/GenBank/DDBJ whole genome shotgun (WGS) entry which is preliminary data.</text>
</comment>
<evidence type="ECO:0000313" key="3">
    <source>
        <dbReference type="Proteomes" id="UP000092993"/>
    </source>
</evidence>
<feature type="compositionally biased region" description="Polar residues" evidence="1">
    <location>
        <begin position="60"/>
        <end position="81"/>
    </location>
</feature>
<organism evidence="2 3">
    <name type="scientific">Grifola frondosa</name>
    <name type="common">Maitake</name>
    <name type="synonym">Polyporus frondosus</name>
    <dbReference type="NCBI Taxonomy" id="5627"/>
    <lineage>
        <taxon>Eukaryota</taxon>
        <taxon>Fungi</taxon>
        <taxon>Dikarya</taxon>
        <taxon>Basidiomycota</taxon>
        <taxon>Agaricomycotina</taxon>
        <taxon>Agaricomycetes</taxon>
        <taxon>Polyporales</taxon>
        <taxon>Grifolaceae</taxon>
        <taxon>Grifola</taxon>
    </lineage>
</organism>
<proteinExistence type="predicted"/>
<reference evidence="2 3" key="1">
    <citation type="submission" date="2016-03" db="EMBL/GenBank/DDBJ databases">
        <title>Whole genome sequencing of Grifola frondosa 9006-11.</title>
        <authorList>
            <person name="Min B."/>
            <person name="Park H."/>
            <person name="Kim J.-G."/>
            <person name="Cho H."/>
            <person name="Oh Y.-L."/>
            <person name="Kong W.-S."/>
            <person name="Choi I.-G."/>
        </authorList>
    </citation>
    <scope>NUCLEOTIDE SEQUENCE [LARGE SCALE GENOMIC DNA]</scope>
    <source>
        <strain evidence="2 3">9006-11</strain>
    </source>
</reference>
<evidence type="ECO:0000313" key="2">
    <source>
        <dbReference type="EMBL" id="OBZ70542.1"/>
    </source>
</evidence>
<gene>
    <name evidence="2" type="ORF">A0H81_09428</name>
</gene>
<dbReference type="Proteomes" id="UP000092993">
    <property type="component" value="Unassembled WGS sequence"/>
</dbReference>
<dbReference type="EMBL" id="LUGG01000013">
    <property type="protein sequence ID" value="OBZ70542.1"/>
    <property type="molecule type" value="Genomic_DNA"/>
</dbReference>
<accession>A0A1C7M0W5</accession>
<sequence length="343" mass="37782">MESGYIEVELMEARFTLRLANEGEPAAHTDPLVLAFLRPPPQALALLPTQHLGIDPLEPTSDSLDSNLNRPSNSLAGTISTKRSREIDSNSDEDSISYNSRDAEDPLPPEFIATKRVRRMRWICELPGSSMPAPGRVPPAGNRRGSSPKPNITTRTANRHVNRASGTRSMSGASTLASSSCAATVATSENASPEALVRDIESDVLWGVYRRCQSEKTLLWLQILRRNQMLGWLHLLANLRMRHDMQTLGQHLARFTEVMVASLASRQPDGPHTQDAVNGQPDDIPMDVDDDAELALVVADRPPEWAFALHNDMMEMRGELRALAITLKDSQTLCNPQDLPLAS</sequence>
<feature type="region of interest" description="Disordered" evidence="1">
    <location>
        <begin position="57"/>
        <end position="107"/>
    </location>
</feature>
<protein>
    <submittedName>
        <fullName evidence="2">Uncharacterized protein</fullName>
    </submittedName>
</protein>
<name>A0A1C7M0W5_GRIFR</name>
<dbReference type="AlphaFoldDB" id="A0A1C7M0W5"/>
<feature type="region of interest" description="Disordered" evidence="1">
    <location>
        <begin position="130"/>
        <end position="154"/>
    </location>
</feature>
<keyword evidence="3" id="KW-1185">Reference proteome</keyword>
<feature type="compositionally biased region" description="Polar residues" evidence="1">
    <location>
        <begin position="144"/>
        <end position="154"/>
    </location>
</feature>
<evidence type="ECO:0000256" key="1">
    <source>
        <dbReference type="SAM" id="MobiDB-lite"/>
    </source>
</evidence>